<evidence type="ECO:0000313" key="1">
    <source>
        <dbReference type="EMBL" id="KAF5823924.1"/>
    </source>
</evidence>
<name>A0A9K3P4U6_HELAN</name>
<proteinExistence type="predicted"/>
<evidence type="ECO:0000313" key="2">
    <source>
        <dbReference type="Proteomes" id="UP000215914"/>
    </source>
</evidence>
<dbReference type="EMBL" id="MNCJ02000316">
    <property type="protein sequence ID" value="KAF5823924.1"/>
    <property type="molecule type" value="Genomic_DNA"/>
</dbReference>
<gene>
    <name evidence="1" type="ORF">HanXRQr2_Chr01g0043541</name>
</gene>
<dbReference type="Gramene" id="mRNA:HanXRQr2_Chr01g0043541">
    <property type="protein sequence ID" value="mRNA:HanXRQr2_Chr01g0043541"/>
    <property type="gene ID" value="HanXRQr2_Chr01g0043541"/>
</dbReference>
<reference evidence="1" key="1">
    <citation type="journal article" date="2017" name="Nature">
        <title>The sunflower genome provides insights into oil metabolism, flowering and Asterid evolution.</title>
        <authorList>
            <person name="Badouin H."/>
            <person name="Gouzy J."/>
            <person name="Grassa C.J."/>
            <person name="Murat F."/>
            <person name="Staton S.E."/>
            <person name="Cottret L."/>
            <person name="Lelandais-Briere C."/>
            <person name="Owens G.L."/>
            <person name="Carrere S."/>
            <person name="Mayjonade B."/>
            <person name="Legrand L."/>
            <person name="Gill N."/>
            <person name="Kane N.C."/>
            <person name="Bowers J.E."/>
            <person name="Hubner S."/>
            <person name="Bellec A."/>
            <person name="Berard A."/>
            <person name="Berges H."/>
            <person name="Blanchet N."/>
            <person name="Boniface M.C."/>
            <person name="Brunel D."/>
            <person name="Catrice O."/>
            <person name="Chaidir N."/>
            <person name="Claudel C."/>
            <person name="Donnadieu C."/>
            <person name="Faraut T."/>
            <person name="Fievet G."/>
            <person name="Helmstetter N."/>
            <person name="King M."/>
            <person name="Knapp S.J."/>
            <person name="Lai Z."/>
            <person name="Le Paslier M.C."/>
            <person name="Lippi Y."/>
            <person name="Lorenzon L."/>
            <person name="Mandel J.R."/>
            <person name="Marage G."/>
            <person name="Marchand G."/>
            <person name="Marquand E."/>
            <person name="Bret-Mestries E."/>
            <person name="Morien E."/>
            <person name="Nambeesan S."/>
            <person name="Nguyen T."/>
            <person name="Pegot-Espagnet P."/>
            <person name="Pouilly N."/>
            <person name="Raftis F."/>
            <person name="Sallet E."/>
            <person name="Schiex T."/>
            <person name="Thomas J."/>
            <person name="Vandecasteele C."/>
            <person name="Vares D."/>
            <person name="Vear F."/>
            <person name="Vautrin S."/>
            <person name="Crespi M."/>
            <person name="Mangin B."/>
            <person name="Burke J.M."/>
            <person name="Salse J."/>
            <person name="Munos S."/>
            <person name="Vincourt P."/>
            <person name="Rieseberg L.H."/>
            <person name="Langlade N.B."/>
        </authorList>
    </citation>
    <scope>NUCLEOTIDE SEQUENCE</scope>
    <source>
        <tissue evidence="1">Leaves</tissue>
    </source>
</reference>
<protein>
    <submittedName>
        <fullName evidence="1">Uncharacterized protein</fullName>
    </submittedName>
</protein>
<comment type="caution">
    <text evidence="1">The sequence shown here is derived from an EMBL/GenBank/DDBJ whole genome shotgun (WGS) entry which is preliminary data.</text>
</comment>
<sequence>MEETISNSTLIGQKGSSDGMMDIDTRYSLRHRNKLYCEYNTSGVFSSLGNSESCLLILRWATLSQ</sequence>
<dbReference type="AlphaFoldDB" id="A0A9K3P4U6"/>
<organism evidence="1 2">
    <name type="scientific">Helianthus annuus</name>
    <name type="common">Common sunflower</name>
    <dbReference type="NCBI Taxonomy" id="4232"/>
    <lineage>
        <taxon>Eukaryota</taxon>
        <taxon>Viridiplantae</taxon>
        <taxon>Streptophyta</taxon>
        <taxon>Embryophyta</taxon>
        <taxon>Tracheophyta</taxon>
        <taxon>Spermatophyta</taxon>
        <taxon>Magnoliopsida</taxon>
        <taxon>eudicotyledons</taxon>
        <taxon>Gunneridae</taxon>
        <taxon>Pentapetalae</taxon>
        <taxon>asterids</taxon>
        <taxon>campanulids</taxon>
        <taxon>Asterales</taxon>
        <taxon>Asteraceae</taxon>
        <taxon>Asteroideae</taxon>
        <taxon>Heliantheae alliance</taxon>
        <taxon>Heliantheae</taxon>
        <taxon>Helianthus</taxon>
    </lineage>
</organism>
<accession>A0A9K3P4U6</accession>
<dbReference type="Proteomes" id="UP000215914">
    <property type="component" value="Unassembled WGS sequence"/>
</dbReference>
<reference evidence="1" key="2">
    <citation type="submission" date="2020-06" db="EMBL/GenBank/DDBJ databases">
        <title>Helianthus annuus Genome sequencing and assembly Release 2.</title>
        <authorList>
            <person name="Gouzy J."/>
            <person name="Langlade N."/>
            <person name="Munos S."/>
        </authorList>
    </citation>
    <scope>NUCLEOTIDE SEQUENCE</scope>
    <source>
        <tissue evidence="1">Leaves</tissue>
    </source>
</reference>
<keyword evidence="2" id="KW-1185">Reference proteome</keyword>